<keyword evidence="2" id="KW-1185">Reference proteome</keyword>
<proteinExistence type="predicted"/>
<dbReference type="AlphaFoldDB" id="A0A016U3K6"/>
<reference evidence="2" key="1">
    <citation type="journal article" date="2015" name="Nat. Genet.">
        <title>The genome and transcriptome of the zoonotic hookworm Ancylostoma ceylanicum identify infection-specific gene families.</title>
        <authorList>
            <person name="Schwarz E.M."/>
            <person name="Hu Y."/>
            <person name="Antoshechkin I."/>
            <person name="Miller M.M."/>
            <person name="Sternberg P.W."/>
            <person name="Aroian R.V."/>
        </authorList>
    </citation>
    <scope>NUCLEOTIDE SEQUENCE</scope>
    <source>
        <strain evidence="2">HY135</strain>
    </source>
</reference>
<dbReference type="Proteomes" id="UP000024635">
    <property type="component" value="Unassembled WGS sequence"/>
</dbReference>
<protein>
    <submittedName>
        <fullName evidence="1">Uncharacterized protein</fullName>
    </submittedName>
</protein>
<comment type="caution">
    <text evidence="1">The sequence shown here is derived from an EMBL/GenBank/DDBJ whole genome shotgun (WGS) entry which is preliminary data.</text>
</comment>
<name>A0A016U3K6_9BILA</name>
<gene>
    <name evidence="1" type="primary">Acey_s0059.g3010</name>
    <name evidence="1" type="ORF">Y032_0059g3010</name>
</gene>
<evidence type="ECO:0000313" key="2">
    <source>
        <dbReference type="Proteomes" id="UP000024635"/>
    </source>
</evidence>
<organism evidence="1 2">
    <name type="scientific">Ancylostoma ceylanicum</name>
    <dbReference type="NCBI Taxonomy" id="53326"/>
    <lineage>
        <taxon>Eukaryota</taxon>
        <taxon>Metazoa</taxon>
        <taxon>Ecdysozoa</taxon>
        <taxon>Nematoda</taxon>
        <taxon>Chromadorea</taxon>
        <taxon>Rhabditida</taxon>
        <taxon>Rhabditina</taxon>
        <taxon>Rhabditomorpha</taxon>
        <taxon>Strongyloidea</taxon>
        <taxon>Ancylostomatidae</taxon>
        <taxon>Ancylostomatinae</taxon>
        <taxon>Ancylostoma</taxon>
    </lineage>
</organism>
<sequence length="75" mass="8242">MKPASPPGLVLIAVIIDRRVPGTRLVILRISARLSPRLAPVIARWADEDRLPFDRATLGRVETVLTCYSASTCQT</sequence>
<dbReference type="EMBL" id="JARK01001395">
    <property type="protein sequence ID" value="EYC09720.1"/>
    <property type="molecule type" value="Genomic_DNA"/>
</dbReference>
<accession>A0A016U3K6</accession>
<evidence type="ECO:0000313" key="1">
    <source>
        <dbReference type="EMBL" id="EYC09720.1"/>
    </source>
</evidence>